<evidence type="ECO:0000256" key="4">
    <source>
        <dbReference type="ARBA" id="ARBA00022989"/>
    </source>
</evidence>
<feature type="region of interest" description="Disordered" evidence="7">
    <location>
        <begin position="1"/>
        <end position="23"/>
    </location>
</feature>
<comment type="subcellular location">
    <subcellularLocation>
        <location evidence="1">Cell membrane</location>
        <topology evidence="1">Multi-pass membrane protein</topology>
    </subcellularLocation>
</comment>
<keyword evidence="4 8" id="KW-1133">Transmembrane helix</keyword>
<feature type="transmembrane region" description="Helical" evidence="8">
    <location>
        <begin position="353"/>
        <end position="372"/>
    </location>
</feature>
<evidence type="ECO:0000256" key="1">
    <source>
        <dbReference type="ARBA" id="ARBA00004651"/>
    </source>
</evidence>
<dbReference type="Pfam" id="PF13515">
    <property type="entry name" value="FUSC_2"/>
    <property type="match status" value="1"/>
</dbReference>
<keyword evidence="3 8" id="KW-0812">Transmembrane</keyword>
<dbReference type="EMBL" id="JAVRER010000007">
    <property type="protein sequence ID" value="MDT0415151.1"/>
    <property type="molecule type" value="Genomic_DNA"/>
</dbReference>
<evidence type="ECO:0000256" key="5">
    <source>
        <dbReference type="ARBA" id="ARBA00023136"/>
    </source>
</evidence>
<feature type="transmembrane region" description="Helical" evidence="8">
    <location>
        <begin position="317"/>
        <end position="341"/>
    </location>
</feature>
<evidence type="ECO:0000256" key="6">
    <source>
        <dbReference type="ARBA" id="ARBA00043993"/>
    </source>
</evidence>
<feature type="transmembrane region" description="Helical" evidence="8">
    <location>
        <begin position="42"/>
        <end position="63"/>
    </location>
</feature>
<comment type="similarity">
    <text evidence="6">Belongs to the YccS/YhfK family.</text>
</comment>
<feature type="transmembrane region" description="Helical" evidence="8">
    <location>
        <begin position="453"/>
        <end position="471"/>
    </location>
</feature>
<feature type="compositionally biased region" description="Basic and acidic residues" evidence="7">
    <location>
        <begin position="568"/>
        <end position="587"/>
    </location>
</feature>
<dbReference type="RefSeq" id="WP_311676760.1">
    <property type="nucleotide sequence ID" value="NZ_JAVRER010000007.1"/>
</dbReference>
<dbReference type="PANTHER" id="PTHR30509:SF9">
    <property type="entry name" value="MULTIDRUG RESISTANCE PROTEIN MDTO"/>
    <property type="match status" value="1"/>
</dbReference>
<protein>
    <submittedName>
        <fullName evidence="10">FUSC family protein</fullName>
    </submittedName>
</protein>
<proteinExistence type="inferred from homology"/>
<evidence type="ECO:0000256" key="2">
    <source>
        <dbReference type="ARBA" id="ARBA00022475"/>
    </source>
</evidence>
<reference evidence="11" key="1">
    <citation type="submission" date="2023-07" db="EMBL/GenBank/DDBJ databases">
        <title>30 novel species of actinomycetes from the DSMZ collection.</title>
        <authorList>
            <person name="Nouioui I."/>
        </authorList>
    </citation>
    <scope>NUCLEOTIDE SEQUENCE [LARGE SCALE GENOMIC DNA]</scope>
    <source>
        <strain evidence="11">DSM 41982</strain>
    </source>
</reference>
<dbReference type="GO" id="GO:0005886">
    <property type="term" value="C:plasma membrane"/>
    <property type="evidence" value="ECO:0007669"/>
    <property type="project" value="UniProtKB-SubCell"/>
</dbReference>
<keyword evidence="5 8" id="KW-0472">Membrane</keyword>
<name>A0ABD5E2E3_9ACTN</name>
<accession>A0ABD5E2E3</accession>
<evidence type="ECO:0000256" key="7">
    <source>
        <dbReference type="SAM" id="MobiDB-lite"/>
    </source>
</evidence>
<dbReference type="InterPro" id="IPR049453">
    <property type="entry name" value="Memb_transporter_dom"/>
</dbReference>
<feature type="transmembrane region" description="Helical" evidence="8">
    <location>
        <begin position="93"/>
        <end position="111"/>
    </location>
</feature>
<sequence length="587" mass="61309">MSRPVPSSPTGKHPSTPPAPGPRAKKLPLAGALRLGGLNDTWFKPATGASSAAVVPLFTLLALDRLDLAAYTMAGSLCALYGHNLPYARRARAVLWVILGMVAGVALAMLTSAATDSIPVLIAVGAAMAAVQKTLCESTGIGAPGPVIFAFVSSATLFVPQTFAAVPGHLALTAGAAALSWCVTMAPALVRPTGPERRATARALEAVAAFLRAPAGNPARDRARAAAVTAVHAGWQCLYATGRRTSVRRDLERLLVRAETALAAPHEADAALLEEQAGRTRGTGPLPRPADLDKAALQELAGIDIERARRPRAAHPVLRAFAPGSPLLPVMARAFLGSLLAGLLARELGSDRPYWAIVTAVAIFQTNVTLSWTRAIQRTVGNVVGVGVFALIAPLAHTTPAAIVVLIIVLAFGAEALMPRNYWLGSMCVTPMALLIGEFGGRHGTGPLVGDRVLDTVVGAAAGLVVAFLVTNRRASAELARSLATADAVREETEALLARTGASAVDLERARRRFAATLVALRAAADTAGGEWWQRAVPERRVLDAERAGHRTLAATVTRQGLLATRPAPKDPRPVPPERSHQEDTPV</sequence>
<evidence type="ECO:0000259" key="9">
    <source>
        <dbReference type="Pfam" id="PF13515"/>
    </source>
</evidence>
<organism evidence="10 11">
    <name type="scientific">Streptomyces evansiae</name>
    <dbReference type="NCBI Taxonomy" id="3075535"/>
    <lineage>
        <taxon>Bacteria</taxon>
        <taxon>Bacillati</taxon>
        <taxon>Actinomycetota</taxon>
        <taxon>Actinomycetes</taxon>
        <taxon>Kitasatosporales</taxon>
        <taxon>Streptomycetaceae</taxon>
        <taxon>Streptomyces</taxon>
    </lineage>
</organism>
<dbReference type="PANTHER" id="PTHR30509">
    <property type="entry name" value="P-HYDROXYBENZOIC ACID EFFLUX PUMP SUBUNIT-RELATED"/>
    <property type="match status" value="1"/>
</dbReference>
<comment type="caution">
    <text evidence="10">The sequence shown here is derived from an EMBL/GenBank/DDBJ whole genome shotgun (WGS) entry which is preliminary data.</text>
</comment>
<feature type="region of interest" description="Disordered" evidence="7">
    <location>
        <begin position="559"/>
        <end position="587"/>
    </location>
</feature>
<dbReference type="Proteomes" id="UP001183607">
    <property type="component" value="Unassembled WGS sequence"/>
</dbReference>
<feature type="transmembrane region" description="Helical" evidence="8">
    <location>
        <begin position="384"/>
        <end position="410"/>
    </location>
</feature>
<dbReference type="AlphaFoldDB" id="A0ABD5E2E3"/>
<evidence type="ECO:0000313" key="11">
    <source>
        <dbReference type="Proteomes" id="UP001183607"/>
    </source>
</evidence>
<gene>
    <name evidence="10" type="ORF">RM574_06560</name>
</gene>
<feature type="transmembrane region" description="Helical" evidence="8">
    <location>
        <begin position="170"/>
        <end position="190"/>
    </location>
</feature>
<evidence type="ECO:0000256" key="8">
    <source>
        <dbReference type="SAM" id="Phobius"/>
    </source>
</evidence>
<feature type="domain" description="Integral membrane bound transporter" evidence="9">
    <location>
        <begin position="340"/>
        <end position="466"/>
    </location>
</feature>
<evidence type="ECO:0000313" key="10">
    <source>
        <dbReference type="EMBL" id="MDT0415151.1"/>
    </source>
</evidence>
<evidence type="ECO:0000256" key="3">
    <source>
        <dbReference type="ARBA" id="ARBA00022692"/>
    </source>
</evidence>
<keyword evidence="2" id="KW-1003">Cell membrane</keyword>